<evidence type="ECO:0000313" key="1">
    <source>
        <dbReference type="EMBL" id="MPC92928.1"/>
    </source>
</evidence>
<organism evidence="1 2">
    <name type="scientific">Portunus trituberculatus</name>
    <name type="common">Swimming crab</name>
    <name type="synonym">Neptunus trituberculatus</name>
    <dbReference type="NCBI Taxonomy" id="210409"/>
    <lineage>
        <taxon>Eukaryota</taxon>
        <taxon>Metazoa</taxon>
        <taxon>Ecdysozoa</taxon>
        <taxon>Arthropoda</taxon>
        <taxon>Crustacea</taxon>
        <taxon>Multicrustacea</taxon>
        <taxon>Malacostraca</taxon>
        <taxon>Eumalacostraca</taxon>
        <taxon>Eucarida</taxon>
        <taxon>Decapoda</taxon>
        <taxon>Pleocyemata</taxon>
        <taxon>Brachyura</taxon>
        <taxon>Eubrachyura</taxon>
        <taxon>Portunoidea</taxon>
        <taxon>Portunidae</taxon>
        <taxon>Portuninae</taxon>
        <taxon>Portunus</taxon>
    </lineage>
</organism>
<proteinExistence type="predicted"/>
<comment type="caution">
    <text evidence="1">The sequence shown here is derived from an EMBL/GenBank/DDBJ whole genome shotgun (WGS) entry which is preliminary data.</text>
</comment>
<protein>
    <submittedName>
        <fullName evidence="1">Uncharacterized protein</fullName>
    </submittedName>
</protein>
<name>A0A5B7JIT7_PORTR</name>
<dbReference type="AlphaFoldDB" id="A0A5B7JIT7"/>
<reference evidence="1 2" key="1">
    <citation type="submission" date="2019-05" db="EMBL/GenBank/DDBJ databases">
        <title>Another draft genome of Portunus trituberculatus and its Hox gene families provides insights of decapod evolution.</title>
        <authorList>
            <person name="Jeong J.-H."/>
            <person name="Song I."/>
            <person name="Kim S."/>
            <person name="Choi T."/>
            <person name="Kim D."/>
            <person name="Ryu S."/>
            <person name="Kim W."/>
        </authorList>
    </citation>
    <scope>NUCLEOTIDE SEQUENCE [LARGE SCALE GENOMIC DNA]</scope>
    <source>
        <tissue evidence="1">Muscle</tissue>
    </source>
</reference>
<accession>A0A5B7JIT7</accession>
<sequence length="96" mass="10094">MPLTATPHLYQRLEQVRLGLGGGGGKVRGSGFGAMGGRGMAERTGQGTQVKVIRAGKAMNAGPPFLPYKHANRSSVQLGAFCKQGVRAAARMVERK</sequence>
<keyword evidence="2" id="KW-1185">Reference proteome</keyword>
<dbReference type="EMBL" id="VSRR010093021">
    <property type="protein sequence ID" value="MPC92928.1"/>
    <property type="molecule type" value="Genomic_DNA"/>
</dbReference>
<dbReference type="Proteomes" id="UP000324222">
    <property type="component" value="Unassembled WGS sequence"/>
</dbReference>
<evidence type="ECO:0000313" key="2">
    <source>
        <dbReference type="Proteomes" id="UP000324222"/>
    </source>
</evidence>
<gene>
    <name evidence="1" type="ORF">E2C01_088040</name>
</gene>